<accession>A0A4R9BKQ1</accession>
<gene>
    <name evidence="6" type="ORF">E3T51_13870</name>
</gene>
<dbReference type="GO" id="GO:0046872">
    <property type="term" value="F:metal ion binding"/>
    <property type="evidence" value="ECO:0007669"/>
    <property type="project" value="UniProtKB-KW"/>
</dbReference>
<evidence type="ECO:0000256" key="1">
    <source>
        <dbReference type="ARBA" id="ARBA00022485"/>
    </source>
</evidence>
<dbReference type="Proteomes" id="UP000297626">
    <property type="component" value="Unassembled WGS sequence"/>
</dbReference>
<comment type="caution">
    <text evidence="6">The sequence shown here is derived from an EMBL/GenBank/DDBJ whole genome shotgun (WGS) entry which is preliminary data.</text>
</comment>
<evidence type="ECO:0000256" key="3">
    <source>
        <dbReference type="ARBA" id="ARBA00023002"/>
    </source>
</evidence>
<keyword evidence="5" id="KW-0411">Iron-sulfur</keyword>
<dbReference type="SUPFAM" id="SSF51905">
    <property type="entry name" value="FAD/NAD(P)-binding domain"/>
    <property type="match status" value="1"/>
</dbReference>
<dbReference type="InterPro" id="IPR039650">
    <property type="entry name" value="HdrA-like"/>
</dbReference>
<dbReference type="PANTHER" id="PTHR43498:SF1">
    <property type="entry name" value="COB--COM HETERODISULFIDE REDUCTASE IRON-SULFUR SUBUNIT A"/>
    <property type="match status" value="1"/>
</dbReference>
<dbReference type="AlphaFoldDB" id="A0A4R9BKQ1"/>
<dbReference type="EMBL" id="SOHN01000016">
    <property type="protein sequence ID" value="TFD86208.1"/>
    <property type="molecule type" value="Genomic_DNA"/>
</dbReference>
<dbReference type="Gene3D" id="3.50.50.60">
    <property type="entry name" value="FAD/NAD(P)-binding domain"/>
    <property type="match status" value="1"/>
</dbReference>
<keyword evidence="1" id="KW-0004">4Fe-4S</keyword>
<keyword evidence="2" id="KW-0479">Metal-binding</keyword>
<dbReference type="InterPro" id="IPR036188">
    <property type="entry name" value="FAD/NAD-bd_sf"/>
</dbReference>
<name>A0A4R9BKQ1_9MICO</name>
<evidence type="ECO:0000313" key="6">
    <source>
        <dbReference type="EMBL" id="TFD86208.1"/>
    </source>
</evidence>
<dbReference type="PANTHER" id="PTHR43498">
    <property type="entry name" value="FERREDOXIN:COB-COM HETERODISULFIDE REDUCTASE SUBUNIT A"/>
    <property type="match status" value="1"/>
</dbReference>
<keyword evidence="7" id="KW-1185">Reference proteome</keyword>
<protein>
    <submittedName>
        <fullName evidence="6">FAD-dependent oxidoreductase</fullName>
    </submittedName>
</protein>
<organism evidence="6 7">
    <name type="scientific">Cryobacterium serini</name>
    <dbReference type="NCBI Taxonomy" id="1259201"/>
    <lineage>
        <taxon>Bacteria</taxon>
        <taxon>Bacillati</taxon>
        <taxon>Actinomycetota</taxon>
        <taxon>Actinomycetes</taxon>
        <taxon>Micrococcales</taxon>
        <taxon>Microbacteriaceae</taxon>
        <taxon>Cryobacterium</taxon>
    </lineage>
</organism>
<dbReference type="GO" id="GO:0016491">
    <property type="term" value="F:oxidoreductase activity"/>
    <property type="evidence" value="ECO:0007669"/>
    <property type="project" value="UniProtKB-KW"/>
</dbReference>
<sequence length="444" mass="46577">MTPHRSDSGGRQLPSQRGEPESAGVFVANVSETQFDVVVIGGGAAGIAAAIGAARAGASVCLVEKYGFLGGAATNSSVLALCGFFDQNKNQVVAGVGQHVLDQLRTRDIYQTQTVPETGNTIVLLDLETTKSVYDDLITAAGVRLLLHSQLISATVTDGRITAVDVVHRGGTETIIGRAFVDCSGDGALIDAAGAGAIVSAPAERQASTLVMRVGAVSEDADLSMAGMDRAVDAYRPRSEMALVRSTGTAVRMPLSREVMLLIADHHGDVLDVNDLTAAEVQSRRLSWQYLAAFQQSLAGWENSFLASTGPQLGIRETRRLRGRHAVSADDVADGRKSPADAIARGGWPMENHVAVGITEYGGIAGKGWYHVPYGAICSDTTENLWAGGRLVSSDNRAYASLRVMGTSFATGHACGVAAAVYAVARAHDYGRIRTLLNEQGALI</sequence>
<evidence type="ECO:0000256" key="5">
    <source>
        <dbReference type="ARBA" id="ARBA00023014"/>
    </source>
</evidence>
<keyword evidence="3" id="KW-0560">Oxidoreductase</keyword>
<dbReference type="GO" id="GO:0051539">
    <property type="term" value="F:4 iron, 4 sulfur cluster binding"/>
    <property type="evidence" value="ECO:0007669"/>
    <property type="project" value="UniProtKB-KW"/>
</dbReference>
<proteinExistence type="predicted"/>
<evidence type="ECO:0000256" key="2">
    <source>
        <dbReference type="ARBA" id="ARBA00022723"/>
    </source>
</evidence>
<dbReference type="Pfam" id="PF12831">
    <property type="entry name" value="FAD_oxidored"/>
    <property type="match status" value="1"/>
</dbReference>
<keyword evidence="4" id="KW-0408">Iron</keyword>
<evidence type="ECO:0000313" key="7">
    <source>
        <dbReference type="Proteomes" id="UP000297626"/>
    </source>
</evidence>
<evidence type="ECO:0000256" key="4">
    <source>
        <dbReference type="ARBA" id="ARBA00023004"/>
    </source>
</evidence>
<dbReference type="PRINTS" id="PR00469">
    <property type="entry name" value="PNDRDTASEII"/>
</dbReference>
<reference evidence="6 7" key="1">
    <citation type="submission" date="2019-03" db="EMBL/GenBank/DDBJ databases">
        <title>Genomics of glacier-inhabiting Cryobacterium strains.</title>
        <authorList>
            <person name="Liu Q."/>
            <person name="Xin Y.-H."/>
        </authorList>
    </citation>
    <scope>NUCLEOTIDE SEQUENCE [LARGE SCALE GENOMIC DNA]</scope>
    <source>
        <strain evidence="6 7">Sr54</strain>
    </source>
</reference>